<evidence type="ECO:0000313" key="4">
    <source>
        <dbReference type="Proteomes" id="UP000008810"/>
    </source>
</evidence>
<evidence type="ECO:0000313" key="2">
    <source>
        <dbReference type="EMBL" id="KQJ89632.1"/>
    </source>
</evidence>
<evidence type="ECO:0000313" key="3">
    <source>
        <dbReference type="EnsemblPlants" id="KQJ89632"/>
    </source>
</evidence>
<dbReference type="EnsemblPlants" id="KQJ89632">
    <property type="protein sequence ID" value="KQJ89632"/>
    <property type="gene ID" value="BRADI_4g26888v3"/>
</dbReference>
<reference evidence="2" key="2">
    <citation type="submission" date="2017-06" db="EMBL/GenBank/DDBJ databases">
        <title>WGS assembly of Brachypodium distachyon.</title>
        <authorList>
            <consortium name="The International Brachypodium Initiative"/>
            <person name="Lucas S."/>
            <person name="Harmon-Smith M."/>
            <person name="Lail K."/>
            <person name="Tice H."/>
            <person name="Grimwood J."/>
            <person name="Bruce D."/>
            <person name="Barry K."/>
            <person name="Shu S."/>
            <person name="Lindquist E."/>
            <person name="Wang M."/>
            <person name="Pitluck S."/>
            <person name="Vogel J.P."/>
            <person name="Garvin D.F."/>
            <person name="Mockler T.C."/>
            <person name="Schmutz J."/>
            <person name="Rokhsar D."/>
            <person name="Bevan M.W."/>
        </authorList>
    </citation>
    <scope>NUCLEOTIDE SEQUENCE</scope>
    <source>
        <strain evidence="2">Bd21</strain>
    </source>
</reference>
<dbReference type="AlphaFoldDB" id="A0A0Q3IUC9"/>
<evidence type="ECO:0000256" key="1">
    <source>
        <dbReference type="SAM" id="MobiDB-lite"/>
    </source>
</evidence>
<reference evidence="3" key="3">
    <citation type="submission" date="2018-08" db="UniProtKB">
        <authorList>
            <consortium name="EnsemblPlants"/>
        </authorList>
    </citation>
    <scope>IDENTIFICATION</scope>
    <source>
        <strain evidence="3">cv. Bd21</strain>
    </source>
</reference>
<feature type="region of interest" description="Disordered" evidence="1">
    <location>
        <begin position="63"/>
        <end position="126"/>
    </location>
</feature>
<proteinExistence type="predicted"/>
<feature type="compositionally biased region" description="Low complexity" evidence="1">
    <location>
        <begin position="68"/>
        <end position="105"/>
    </location>
</feature>
<protein>
    <submittedName>
        <fullName evidence="2 3">Uncharacterized protein</fullName>
    </submittedName>
</protein>
<dbReference type="Gramene" id="KQJ89632">
    <property type="protein sequence ID" value="KQJ89632"/>
    <property type="gene ID" value="BRADI_4g26888v3"/>
</dbReference>
<reference evidence="2 3" key="1">
    <citation type="journal article" date="2010" name="Nature">
        <title>Genome sequencing and analysis of the model grass Brachypodium distachyon.</title>
        <authorList>
            <consortium name="International Brachypodium Initiative"/>
        </authorList>
    </citation>
    <scope>NUCLEOTIDE SEQUENCE [LARGE SCALE GENOMIC DNA]</scope>
    <source>
        <strain evidence="2 3">Bd21</strain>
    </source>
</reference>
<dbReference type="Proteomes" id="UP000008810">
    <property type="component" value="Chromosome 4"/>
</dbReference>
<dbReference type="InParanoid" id="A0A0Q3IUC9"/>
<accession>A0A0Q3IUC9</accession>
<gene>
    <name evidence="2" type="ORF">BRADI_4g26888v3</name>
</gene>
<sequence>MTANSWKESTPSPSRSKRQIIARHSFSSNHSFSCNTFPSILPRLPGVILLDPSSAYMANASLRHRSRSWSSSSSPAPASRSGRSSSPSPSAVRSSSLESTSSSPSVAATQRRSSDADTLPSPSLSKAANSDTMALVPICMYLGNNVYIDLCLLAFS</sequence>
<keyword evidence="4" id="KW-1185">Reference proteome</keyword>
<organism evidence="2">
    <name type="scientific">Brachypodium distachyon</name>
    <name type="common">Purple false brome</name>
    <name type="synonym">Trachynia distachya</name>
    <dbReference type="NCBI Taxonomy" id="15368"/>
    <lineage>
        <taxon>Eukaryota</taxon>
        <taxon>Viridiplantae</taxon>
        <taxon>Streptophyta</taxon>
        <taxon>Embryophyta</taxon>
        <taxon>Tracheophyta</taxon>
        <taxon>Spermatophyta</taxon>
        <taxon>Magnoliopsida</taxon>
        <taxon>Liliopsida</taxon>
        <taxon>Poales</taxon>
        <taxon>Poaceae</taxon>
        <taxon>BOP clade</taxon>
        <taxon>Pooideae</taxon>
        <taxon>Stipodae</taxon>
        <taxon>Brachypodieae</taxon>
        <taxon>Brachypodium</taxon>
    </lineage>
</organism>
<dbReference type="EMBL" id="CM000883">
    <property type="protein sequence ID" value="KQJ89632.1"/>
    <property type="molecule type" value="Genomic_DNA"/>
</dbReference>
<name>A0A0Q3IUC9_BRADI</name>